<reference evidence="1" key="1">
    <citation type="submission" date="2020-10" db="EMBL/GenBank/DDBJ databases">
        <authorList>
            <person name="Gilroy R."/>
        </authorList>
    </citation>
    <scope>NUCLEOTIDE SEQUENCE</scope>
    <source>
        <strain evidence="1">E3-2379</strain>
    </source>
</reference>
<reference evidence="1" key="2">
    <citation type="journal article" date="2021" name="PeerJ">
        <title>Extensive microbial diversity within the chicken gut microbiome revealed by metagenomics and culture.</title>
        <authorList>
            <person name="Gilroy R."/>
            <person name="Ravi A."/>
            <person name="Getino M."/>
            <person name="Pursley I."/>
            <person name="Horton D.L."/>
            <person name="Alikhan N.F."/>
            <person name="Baker D."/>
            <person name="Gharbi K."/>
            <person name="Hall N."/>
            <person name="Watson M."/>
            <person name="Adriaenssens E.M."/>
            <person name="Foster-Nyarko E."/>
            <person name="Jarju S."/>
            <person name="Secka A."/>
            <person name="Antonio M."/>
            <person name="Oren A."/>
            <person name="Chaudhuri R.R."/>
            <person name="La Ragione R."/>
            <person name="Hildebrand F."/>
            <person name="Pallen M.J."/>
        </authorList>
    </citation>
    <scope>NUCLEOTIDE SEQUENCE</scope>
    <source>
        <strain evidence="1">E3-2379</strain>
    </source>
</reference>
<name>A0A9D9HYB9_9FIRM</name>
<protein>
    <submittedName>
        <fullName evidence="1">Uncharacterized protein</fullName>
    </submittedName>
</protein>
<dbReference type="EMBL" id="JADIML010000044">
    <property type="protein sequence ID" value="MBO8462592.1"/>
    <property type="molecule type" value="Genomic_DNA"/>
</dbReference>
<evidence type="ECO:0000313" key="2">
    <source>
        <dbReference type="Proteomes" id="UP000823618"/>
    </source>
</evidence>
<proteinExistence type="predicted"/>
<evidence type="ECO:0000313" key="1">
    <source>
        <dbReference type="EMBL" id="MBO8462592.1"/>
    </source>
</evidence>
<comment type="caution">
    <text evidence="1">The sequence shown here is derived from an EMBL/GenBank/DDBJ whole genome shotgun (WGS) entry which is preliminary data.</text>
</comment>
<dbReference type="Proteomes" id="UP000823618">
    <property type="component" value="Unassembled WGS sequence"/>
</dbReference>
<organism evidence="1 2">
    <name type="scientific">Candidatus Scybalomonas excrementavium</name>
    <dbReference type="NCBI Taxonomy" id="2840943"/>
    <lineage>
        <taxon>Bacteria</taxon>
        <taxon>Bacillati</taxon>
        <taxon>Bacillota</taxon>
        <taxon>Clostridia</taxon>
        <taxon>Lachnospirales</taxon>
        <taxon>Lachnospiraceae</taxon>
        <taxon>Lachnospiraceae incertae sedis</taxon>
        <taxon>Candidatus Scybalomonas</taxon>
    </lineage>
</organism>
<feature type="non-terminal residue" evidence="1">
    <location>
        <position position="56"/>
    </location>
</feature>
<gene>
    <name evidence="1" type="ORF">IAC13_01525</name>
</gene>
<dbReference type="AlphaFoldDB" id="A0A9D9HYB9"/>
<sequence>MEQQIGRESQKDNDLFFTCSLIDYIARKTKNERSVVVNTLGKERIEKIYDLADVYH</sequence>
<accession>A0A9D9HYB9</accession>